<proteinExistence type="inferred from homology"/>
<evidence type="ECO:0000256" key="1">
    <source>
        <dbReference type="ARBA" id="ARBA00004225"/>
    </source>
</evidence>
<dbReference type="Proteomes" id="UP000288716">
    <property type="component" value="Unassembled WGS sequence"/>
</dbReference>
<dbReference type="VEuPathDB" id="VectorBase:LDEU004380"/>
<evidence type="ECO:0000256" key="3">
    <source>
        <dbReference type="ARBA" id="ARBA00022448"/>
    </source>
</evidence>
<keyword evidence="3" id="KW-0813">Transport</keyword>
<evidence type="ECO:0000256" key="2">
    <source>
        <dbReference type="ARBA" id="ARBA00005974"/>
    </source>
</evidence>
<evidence type="ECO:0000313" key="11">
    <source>
        <dbReference type="Proteomes" id="UP000288716"/>
    </source>
</evidence>
<evidence type="ECO:0000313" key="10">
    <source>
        <dbReference type="EMBL" id="RWS27661.1"/>
    </source>
</evidence>
<evidence type="ECO:0000256" key="5">
    <source>
        <dbReference type="ARBA" id="ARBA00022970"/>
    </source>
</evidence>
<keyword evidence="4 9" id="KW-0812">Transmembrane</keyword>
<evidence type="ECO:0000256" key="7">
    <source>
        <dbReference type="ARBA" id="ARBA00023128"/>
    </source>
</evidence>
<evidence type="ECO:0000256" key="6">
    <source>
        <dbReference type="ARBA" id="ARBA00022989"/>
    </source>
</evidence>
<dbReference type="InterPro" id="IPR004686">
    <property type="entry name" value="Mtc"/>
</dbReference>
<dbReference type="GO" id="GO:0015075">
    <property type="term" value="F:monoatomic ion transmembrane transporter activity"/>
    <property type="evidence" value="ECO:0007669"/>
    <property type="project" value="InterPro"/>
</dbReference>
<dbReference type="NCBIfam" id="TIGR00798">
    <property type="entry name" value="mtc"/>
    <property type="match status" value="1"/>
</dbReference>
<gene>
    <name evidence="10" type="ORF">B4U80_06016</name>
</gene>
<feature type="transmembrane region" description="Helical" evidence="9">
    <location>
        <begin position="267"/>
        <end position="287"/>
    </location>
</feature>
<keyword evidence="7 9" id="KW-0496">Mitochondrion</keyword>
<dbReference type="AlphaFoldDB" id="A0A443SJG4"/>
<dbReference type="STRING" id="299467.A0A443SJG4"/>
<keyword evidence="11" id="KW-1185">Reference proteome</keyword>
<comment type="similarity">
    <text evidence="2 9">Belongs to the sideroflexin family.</text>
</comment>
<dbReference type="OrthoDB" id="6608471at2759"/>
<feature type="transmembrane region" description="Helical" evidence="9">
    <location>
        <begin position="225"/>
        <end position="247"/>
    </location>
</feature>
<organism evidence="10 11">
    <name type="scientific">Leptotrombidium deliense</name>
    <dbReference type="NCBI Taxonomy" id="299467"/>
    <lineage>
        <taxon>Eukaryota</taxon>
        <taxon>Metazoa</taxon>
        <taxon>Ecdysozoa</taxon>
        <taxon>Arthropoda</taxon>
        <taxon>Chelicerata</taxon>
        <taxon>Arachnida</taxon>
        <taxon>Acari</taxon>
        <taxon>Acariformes</taxon>
        <taxon>Trombidiformes</taxon>
        <taxon>Prostigmata</taxon>
        <taxon>Anystina</taxon>
        <taxon>Parasitengona</taxon>
        <taxon>Trombiculoidea</taxon>
        <taxon>Trombiculidae</taxon>
        <taxon>Leptotrombidium</taxon>
    </lineage>
</organism>
<protein>
    <recommendedName>
        <fullName evidence="9">Sidoreflexin</fullName>
    </recommendedName>
</protein>
<dbReference type="GO" id="GO:0140300">
    <property type="term" value="P:serine import into mitochondrion"/>
    <property type="evidence" value="ECO:0007669"/>
    <property type="project" value="TreeGrafter"/>
</dbReference>
<evidence type="ECO:0000256" key="9">
    <source>
        <dbReference type="RuleBase" id="RU362000"/>
    </source>
</evidence>
<name>A0A443SJG4_9ACAR</name>
<sequence length="321" mass="36112">MSEYVKPGDVNINEPRWDQSLYWNRAKHFFVVTNPFNLLSSGEQLNEAKNIVTKYRSGESLPISENELWRYKYLYDSAHHPETGEKQIIFGRMAAQVPMNMLITGCMLTFYKTTPQVMFWQWFNQSFNAVVNYTNRSGDCPIPVKQLGLSYVMATSGALVTALSLNSLVKKAPAIVGRFVPFCAVAAANCVNIPMMRQKELNEGIAVTDENGNKLGNSKIAARTAIIQVVMSRIGMCAPGMIIPPFIMDYLERKGTLKRYPFISAPLQVVICGFFLIFTTPLCCALFPQKSQVHISSLEPEIQKLAKELKSSQYAYYNKGL</sequence>
<comment type="subcellular location">
    <subcellularLocation>
        <location evidence="1 9">Mitochondrion membrane</location>
        <topology evidence="1 9">Multi-pass membrane protein</topology>
    </subcellularLocation>
</comment>
<keyword evidence="5" id="KW-0029">Amino-acid transport</keyword>
<accession>A0A443SJG4</accession>
<dbReference type="GO" id="GO:0005743">
    <property type="term" value="C:mitochondrial inner membrane"/>
    <property type="evidence" value="ECO:0007669"/>
    <property type="project" value="TreeGrafter"/>
</dbReference>
<dbReference type="PANTHER" id="PTHR11153">
    <property type="entry name" value="SIDEROFLEXIN"/>
    <property type="match status" value="1"/>
</dbReference>
<comment type="caution">
    <text evidence="9">Lacks conserved residue(s) required for the propagation of feature annotation.</text>
</comment>
<reference evidence="10 11" key="1">
    <citation type="journal article" date="2018" name="Gigascience">
        <title>Genomes of trombidid mites reveal novel predicted allergens and laterally-transferred genes associated with secondary metabolism.</title>
        <authorList>
            <person name="Dong X."/>
            <person name="Chaisiri K."/>
            <person name="Xia D."/>
            <person name="Armstrong S.D."/>
            <person name="Fang Y."/>
            <person name="Donnelly M.J."/>
            <person name="Kadowaki T."/>
            <person name="McGarry J.W."/>
            <person name="Darby A.C."/>
            <person name="Makepeace B.L."/>
        </authorList>
    </citation>
    <scope>NUCLEOTIDE SEQUENCE [LARGE SCALE GENOMIC DNA]</scope>
    <source>
        <strain evidence="10">UoL-UT</strain>
    </source>
</reference>
<comment type="caution">
    <text evidence="10">The sequence shown here is derived from an EMBL/GenBank/DDBJ whole genome shotgun (WGS) entry which is preliminary data.</text>
</comment>
<evidence type="ECO:0000256" key="4">
    <source>
        <dbReference type="ARBA" id="ARBA00022692"/>
    </source>
</evidence>
<feature type="transmembrane region" description="Helical" evidence="9">
    <location>
        <begin position="149"/>
        <end position="169"/>
    </location>
</feature>
<evidence type="ECO:0000256" key="8">
    <source>
        <dbReference type="ARBA" id="ARBA00023136"/>
    </source>
</evidence>
<dbReference type="PANTHER" id="PTHR11153:SF8">
    <property type="entry name" value="SIDEROFLEXIN-1"/>
    <property type="match status" value="1"/>
</dbReference>
<keyword evidence="8 9" id="KW-0472">Membrane</keyword>
<keyword evidence="6 9" id="KW-1133">Transmembrane helix</keyword>
<dbReference type="EMBL" id="NCKV01001853">
    <property type="protein sequence ID" value="RWS27661.1"/>
    <property type="molecule type" value="Genomic_DNA"/>
</dbReference>
<dbReference type="Pfam" id="PF03820">
    <property type="entry name" value="SFXNs"/>
    <property type="match status" value="1"/>
</dbReference>